<dbReference type="InterPro" id="IPR021109">
    <property type="entry name" value="Peptidase_aspartic_dom_sf"/>
</dbReference>
<evidence type="ECO:0000313" key="1">
    <source>
        <dbReference type="EnsemblPlants" id="TuG1812G0600000964.01.T01.cds374226"/>
    </source>
</evidence>
<reference evidence="2" key="1">
    <citation type="journal article" date="2013" name="Nature">
        <title>Draft genome of the wheat A-genome progenitor Triticum urartu.</title>
        <authorList>
            <person name="Ling H.Q."/>
            <person name="Zhao S."/>
            <person name="Liu D."/>
            <person name="Wang J."/>
            <person name="Sun H."/>
            <person name="Zhang C."/>
            <person name="Fan H."/>
            <person name="Li D."/>
            <person name="Dong L."/>
            <person name="Tao Y."/>
            <person name="Gao C."/>
            <person name="Wu H."/>
            <person name="Li Y."/>
            <person name="Cui Y."/>
            <person name="Guo X."/>
            <person name="Zheng S."/>
            <person name="Wang B."/>
            <person name="Yu K."/>
            <person name="Liang Q."/>
            <person name="Yang W."/>
            <person name="Lou X."/>
            <person name="Chen J."/>
            <person name="Feng M."/>
            <person name="Jian J."/>
            <person name="Zhang X."/>
            <person name="Luo G."/>
            <person name="Jiang Y."/>
            <person name="Liu J."/>
            <person name="Wang Z."/>
            <person name="Sha Y."/>
            <person name="Zhang B."/>
            <person name="Wu H."/>
            <person name="Tang D."/>
            <person name="Shen Q."/>
            <person name="Xue P."/>
            <person name="Zou S."/>
            <person name="Wang X."/>
            <person name="Liu X."/>
            <person name="Wang F."/>
            <person name="Yang Y."/>
            <person name="An X."/>
            <person name="Dong Z."/>
            <person name="Zhang K."/>
            <person name="Zhang X."/>
            <person name="Luo M.C."/>
            <person name="Dvorak J."/>
            <person name="Tong Y."/>
            <person name="Wang J."/>
            <person name="Yang H."/>
            <person name="Li Z."/>
            <person name="Wang D."/>
            <person name="Zhang A."/>
            <person name="Wang J."/>
        </authorList>
    </citation>
    <scope>NUCLEOTIDE SEQUENCE</scope>
    <source>
        <strain evidence="2">cv. G1812</strain>
    </source>
</reference>
<protein>
    <submittedName>
        <fullName evidence="1">Uncharacterized protein</fullName>
    </submittedName>
</protein>
<evidence type="ECO:0000313" key="2">
    <source>
        <dbReference type="Proteomes" id="UP000015106"/>
    </source>
</evidence>
<reference evidence="1" key="2">
    <citation type="submission" date="2018-03" db="EMBL/GenBank/DDBJ databases">
        <title>The Triticum urartu genome reveals the dynamic nature of wheat genome evolution.</title>
        <authorList>
            <person name="Ling H."/>
            <person name="Ma B."/>
            <person name="Shi X."/>
            <person name="Liu H."/>
            <person name="Dong L."/>
            <person name="Sun H."/>
            <person name="Cao Y."/>
            <person name="Gao Q."/>
            <person name="Zheng S."/>
            <person name="Li Y."/>
            <person name="Yu Y."/>
            <person name="Du H."/>
            <person name="Qi M."/>
            <person name="Li Y."/>
            <person name="Yu H."/>
            <person name="Cui Y."/>
            <person name="Wang N."/>
            <person name="Chen C."/>
            <person name="Wu H."/>
            <person name="Zhao Y."/>
            <person name="Zhang J."/>
            <person name="Li Y."/>
            <person name="Zhou W."/>
            <person name="Zhang B."/>
            <person name="Hu W."/>
            <person name="Eijk M."/>
            <person name="Tang J."/>
            <person name="Witsenboer H."/>
            <person name="Zhao S."/>
            <person name="Li Z."/>
            <person name="Zhang A."/>
            <person name="Wang D."/>
            <person name="Liang C."/>
        </authorList>
    </citation>
    <scope>NUCLEOTIDE SEQUENCE [LARGE SCALE GENOMIC DNA]</scope>
    <source>
        <strain evidence="1">cv. G1812</strain>
    </source>
</reference>
<dbReference type="Gene3D" id="2.40.70.10">
    <property type="entry name" value="Acid Proteases"/>
    <property type="match status" value="1"/>
</dbReference>
<keyword evidence="2" id="KW-1185">Reference proteome</keyword>
<dbReference type="EnsemblPlants" id="TuG1812G0600000964.01.T01">
    <property type="protein sequence ID" value="TuG1812G0600000964.01.T01.cds374226"/>
    <property type="gene ID" value="TuG1812G0600000964.01"/>
</dbReference>
<dbReference type="SUPFAM" id="SSF50630">
    <property type="entry name" value="Acid proteases"/>
    <property type="match status" value="1"/>
</dbReference>
<dbReference type="AlphaFoldDB" id="A0A8R7QQI8"/>
<proteinExistence type="predicted"/>
<dbReference type="Proteomes" id="UP000015106">
    <property type="component" value="Chromosome 6"/>
</dbReference>
<dbReference type="Pfam" id="PF08284">
    <property type="entry name" value="RVP_2"/>
    <property type="match status" value="1"/>
</dbReference>
<reference evidence="1" key="3">
    <citation type="submission" date="2022-06" db="UniProtKB">
        <authorList>
            <consortium name="EnsemblPlants"/>
        </authorList>
    </citation>
    <scope>IDENTIFICATION</scope>
</reference>
<sequence length="187" mass="20317">MLEFCALDNGDSEDSDMDLMVLSADTQTATGGSSAIRLDCQLAGHKVIFLLDSGSSHSFISDRLAAHVPGMQQLPKQQSVRIAGGGQLQCTHVIPQCLWSASGHEFDCDFRVLPLKHYDGIVGMDWLSSLGTMQVNWLEKWLAFEYKGAPIFLQGHPPASFNCTVVELHLVQPASDKSPIVPLPAPI</sequence>
<dbReference type="CDD" id="cd00303">
    <property type="entry name" value="retropepsin_like"/>
    <property type="match status" value="1"/>
</dbReference>
<organism evidence="1 2">
    <name type="scientific">Triticum urartu</name>
    <name type="common">Red wild einkorn</name>
    <name type="synonym">Crithodium urartu</name>
    <dbReference type="NCBI Taxonomy" id="4572"/>
    <lineage>
        <taxon>Eukaryota</taxon>
        <taxon>Viridiplantae</taxon>
        <taxon>Streptophyta</taxon>
        <taxon>Embryophyta</taxon>
        <taxon>Tracheophyta</taxon>
        <taxon>Spermatophyta</taxon>
        <taxon>Magnoliopsida</taxon>
        <taxon>Liliopsida</taxon>
        <taxon>Poales</taxon>
        <taxon>Poaceae</taxon>
        <taxon>BOP clade</taxon>
        <taxon>Pooideae</taxon>
        <taxon>Triticodae</taxon>
        <taxon>Triticeae</taxon>
        <taxon>Triticinae</taxon>
        <taxon>Triticum</taxon>
    </lineage>
</organism>
<accession>A0A8R7QQI8</accession>
<name>A0A8R7QQI8_TRIUA</name>
<dbReference type="Gramene" id="TuG1812G0600000964.01.T01">
    <property type="protein sequence ID" value="TuG1812G0600000964.01.T01.cds374226"/>
    <property type="gene ID" value="TuG1812G0600000964.01"/>
</dbReference>